<comment type="catalytic activity">
    <reaction evidence="1 12 13">
        <text>[protein]-peptidylproline (omega=180) = [protein]-peptidylproline (omega=0)</text>
        <dbReference type="Rhea" id="RHEA:16237"/>
        <dbReference type="Rhea" id="RHEA-COMP:10747"/>
        <dbReference type="Rhea" id="RHEA-COMP:10748"/>
        <dbReference type="ChEBI" id="CHEBI:83833"/>
        <dbReference type="ChEBI" id="CHEBI:83834"/>
        <dbReference type="EC" id="5.2.1.8"/>
    </reaction>
</comment>
<keyword evidence="6 12" id="KW-0697">Rotamase</keyword>
<evidence type="ECO:0000256" key="11">
    <source>
        <dbReference type="ARBA" id="ARBA00029986"/>
    </source>
</evidence>
<dbReference type="PIRSF" id="PIRSF003095">
    <property type="entry name" value="Trigger_factor"/>
    <property type="match status" value="1"/>
</dbReference>
<evidence type="ECO:0000256" key="13">
    <source>
        <dbReference type="PROSITE-ProRule" id="PRU00277"/>
    </source>
</evidence>
<dbReference type="InterPro" id="IPR036611">
    <property type="entry name" value="Trigger_fac_ribosome-bd_sf"/>
</dbReference>
<keyword evidence="12" id="KW-0963">Cytoplasm</keyword>
<dbReference type="GO" id="GO:0051301">
    <property type="term" value="P:cell division"/>
    <property type="evidence" value="ECO:0007669"/>
    <property type="project" value="UniProtKB-KW"/>
</dbReference>
<keyword evidence="5 12" id="KW-0132">Cell division</keyword>
<proteinExistence type="inferred from homology"/>
<comment type="similarity">
    <text evidence="2 12 14">Belongs to the FKBP-type PPIase family. Tig subfamily.</text>
</comment>
<dbReference type="InterPro" id="IPR005215">
    <property type="entry name" value="Trig_fac"/>
</dbReference>
<dbReference type="Pfam" id="PF05698">
    <property type="entry name" value="Trigger_C"/>
    <property type="match status" value="1"/>
</dbReference>
<comment type="subcellular location">
    <subcellularLocation>
        <location evidence="12">Cytoplasm</location>
    </subcellularLocation>
    <text evidence="12">About half TF is bound to the ribosome near the polypeptide exit tunnel while the other half is free in the cytoplasm.</text>
</comment>
<dbReference type="PANTHER" id="PTHR30560">
    <property type="entry name" value="TRIGGER FACTOR CHAPERONE AND PEPTIDYL-PROLYL CIS/TRANS ISOMERASE"/>
    <property type="match status" value="1"/>
</dbReference>
<protein>
    <recommendedName>
        <fullName evidence="4 12">Trigger factor</fullName>
        <shortName evidence="12">TF</shortName>
        <ecNumber evidence="3 12">5.2.1.8</ecNumber>
    </recommendedName>
    <alternativeName>
        <fullName evidence="11 12">PPIase</fullName>
    </alternativeName>
</protein>
<dbReference type="PANTHER" id="PTHR30560:SF3">
    <property type="entry name" value="TRIGGER FACTOR-LIKE PROTEIN TIG, CHLOROPLASTIC"/>
    <property type="match status" value="1"/>
</dbReference>
<dbReference type="Gene3D" id="3.30.70.1050">
    <property type="entry name" value="Trigger factor ribosome-binding domain"/>
    <property type="match status" value="1"/>
</dbReference>
<dbReference type="GO" id="GO:0005737">
    <property type="term" value="C:cytoplasm"/>
    <property type="evidence" value="ECO:0007669"/>
    <property type="project" value="UniProtKB-SubCell"/>
</dbReference>
<dbReference type="Gene3D" id="3.10.50.40">
    <property type="match status" value="1"/>
</dbReference>
<organism evidence="16">
    <name type="scientific">Acidicaldus sp</name>
    <dbReference type="NCBI Taxonomy" id="1872105"/>
    <lineage>
        <taxon>Bacteria</taxon>
        <taxon>Pseudomonadati</taxon>
        <taxon>Pseudomonadota</taxon>
        <taxon>Alphaproteobacteria</taxon>
        <taxon>Acetobacterales</taxon>
        <taxon>Acetobacteraceae</taxon>
        <taxon>Acidicaldus</taxon>
    </lineage>
</organism>
<evidence type="ECO:0000313" key="16">
    <source>
        <dbReference type="EMBL" id="HGC44136.1"/>
    </source>
</evidence>
<comment type="domain">
    <text evidence="12">Consists of 3 domains; the N-terminus binds the ribosome, the middle domain has PPIase activity, while the C-terminus has intrinsic chaperone activity on its own.</text>
</comment>
<dbReference type="GO" id="GO:0015031">
    <property type="term" value="P:protein transport"/>
    <property type="evidence" value="ECO:0007669"/>
    <property type="project" value="UniProtKB-UniRule"/>
</dbReference>
<keyword evidence="8 12" id="KW-0413">Isomerase</keyword>
<gene>
    <name evidence="12" type="primary">tig</name>
    <name evidence="16" type="ORF">ENY07_13095</name>
</gene>
<dbReference type="Pfam" id="PF00254">
    <property type="entry name" value="FKBP_C"/>
    <property type="match status" value="1"/>
</dbReference>
<dbReference type="GO" id="GO:0003755">
    <property type="term" value="F:peptidyl-prolyl cis-trans isomerase activity"/>
    <property type="evidence" value="ECO:0007669"/>
    <property type="project" value="UniProtKB-UniRule"/>
</dbReference>
<evidence type="ECO:0000256" key="14">
    <source>
        <dbReference type="RuleBase" id="RU003914"/>
    </source>
</evidence>
<evidence type="ECO:0000256" key="5">
    <source>
        <dbReference type="ARBA" id="ARBA00022618"/>
    </source>
</evidence>
<evidence type="ECO:0000256" key="10">
    <source>
        <dbReference type="ARBA" id="ARBA00024849"/>
    </source>
</evidence>
<dbReference type="Gene3D" id="1.10.3120.10">
    <property type="entry name" value="Trigger factor, C-terminal domain"/>
    <property type="match status" value="1"/>
</dbReference>
<dbReference type="HAMAP" id="MF_00303">
    <property type="entry name" value="Trigger_factor_Tig"/>
    <property type="match status" value="1"/>
</dbReference>
<dbReference type="InterPro" id="IPR037041">
    <property type="entry name" value="Trigger_fac_C_sf"/>
</dbReference>
<evidence type="ECO:0000256" key="7">
    <source>
        <dbReference type="ARBA" id="ARBA00023186"/>
    </source>
</evidence>
<dbReference type="FunFam" id="3.10.50.40:FF:000001">
    <property type="entry name" value="Trigger factor"/>
    <property type="match status" value="1"/>
</dbReference>
<dbReference type="GO" id="GO:0043022">
    <property type="term" value="F:ribosome binding"/>
    <property type="evidence" value="ECO:0007669"/>
    <property type="project" value="TreeGrafter"/>
</dbReference>
<dbReference type="InterPro" id="IPR046357">
    <property type="entry name" value="PPIase_dom_sf"/>
</dbReference>
<accession>A0A8J4HC29</accession>
<dbReference type="InterPro" id="IPR008880">
    <property type="entry name" value="Trigger_fac_C"/>
</dbReference>
<name>A0A8J4HC29_9PROT</name>
<comment type="caution">
    <text evidence="16">The sequence shown here is derived from an EMBL/GenBank/DDBJ whole genome shotgun (WGS) entry which is preliminary data.</text>
</comment>
<dbReference type="GO" id="GO:0051083">
    <property type="term" value="P:'de novo' cotranslational protein folding"/>
    <property type="evidence" value="ECO:0007669"/>
    <property type="project" value="TreeGrafter"/>
</dbReference>
<evidence type="ECO:0000256" key="12">
    <source>
        <dbReference type="HAMAP-Rule" id="MF_00303"/>
    </source>
</evidence>
<dbReference type="InterPro" id="IPR027304">
    <property type="entry name" value="Trigger_fact/SurA_dom_sf"/>
</dbReference>
<dbReference type="SUPFAM" id="SSF54534">
    <property type="entry name" value="FKBP-like"/>
    <property type="match status" value="1"/>
</dbReference>
<dbReference type="EMBL" id="DTQM01000247">
    <property type="protein sequence ID" value="HGC44136.1"/>
    <property type="molecule type" value="Genomic_DNA"/>
</dbReference>
<evidence type="ECO:0000256" key="2">
    <source>
        <dbReference type="ARBA" id="ARBA00005464"/>
    </source>
</evidence>
<feature type="domain" description="PPIase FKBP-type" evidence="15">
    <location>
        <begin position="166"/>
        <end position="254"/>
    </location>
</feature>
<dbReference type="PROSITE" id="PS50059">
    <property type="entry name" value="FKBP_PPIASE"/>
    <property type="match status" value="1"/>
</dbReference>
<dbReference type="NCBIfam" id="TIGR00115">
    <property type="entry name" value="tig"/>
    <property type="match status" value="1"/>
</dbReference>
<comment type="function">
    <text evidence="10 12">Involved in protein export. Acts as a chaperone by maintaining the newly synthesized protein in an open conformation. Functions as a peptidyl-prolyl cis-trans isomerase.</text>
</comment>
<keyword evidence="9 12" id="KW-0131">Cell cycle</keyword>
<dbReference type="InterPro" id="IPR001179">
    <property type="entry name" value="PPIase_FKBP_dom"/>
</dbReference>
<dbReference type="SUPFAM" id="SSF109998">
    <property type="entry name" value="Triger factor/SurA peptide-binding domain-like"/>
    <property type="match status" value="1"/>
</dbReference>
<dbReference type="AlphaFoldDB" id="A0A8J4HC29"/>
<evidence type="ECO:0000256" key="6">
    <source>
        <dbReference type="ARBA" id="ARBA00023110"/>
    </source>
</evidence>
<evidence type="ECO:0000256" key="9">
    <source>
        <dbReference type="ARBA" id="ARBA00023306"/>
    </source>
</evidence>
<dbReference type="SUPFAM" id="SSF102735">
    <property type="entry name" value="Trigger factor ribosome-binding domain"/>
    <property type="match status" value="1"/>
</dbReference>
<dbReference type="GO" id="GO:0044183">
    <property type="term" value="F:protein folding chaperone"/>
    <property type="evidence" value="ECO:0007669"/>
    <property type="project" value="TreeGrafter"/>
</dbReference>
<dbReference type="Pfam" id="PF05697">
    <property type="entry name" value="Trigger_N"/>
    <property type="match status" value="1"/>
</dbReference>
<keyword evidence="7 12" id="KW-0143">Chaperone</keyword>
<dbReference type="GO" id="GO:0043335">
    <property type="term" value="P:protein unfolding"/>
    <property type="evidence" value="ECO:0007669"/>
    <property type="project" value="TreeGrafter"/>
</dbReference>
<reference evidence="16" key="1">
    <citation type="journal article" date="2020" name="mSystems">
        <title>Genome- and Community-Level Interaction Insights into Carbon Utilization and Element Cycling Functions of Hydrothermarchaeota in Hydrothermal Sediment.</title>
        <authorList>
            <person name="Zhou Z."/>
            <person name="Liu Y."/>
            <person name="Xu W."/>
            <person name="Pan J."/>
            <person name="Luo Z.H."/>
            <person name="Li M."/>
        </authorList>
    </citation>
    <scope>NUCLEOTIDE SEQUENCE</scope>
    <source>
        <strain evidence="16">SpSt-997</strain>
    </source>
</reference>
<evidence type="ECO:0000256" key="1">
    <source>
        <dbReference type="ARBA" id="ARBA00000971"/>
    </source>
</evidence>
<evidence type="ECO:0000256" key="8">
    <source>
        <dbReference type="ARBA" id="ARBA00023235"/>
    </source>
</evidence>
<evidence type="ECO:0000256" key="3">
    <source>
        <dbReference type="ARBA" id="ARBA00013194"/>
    </source>
</evidence>
<evidence type="ECO:0000256" key="4">
    <source>
        <dbReference type="ARBA" id="ARBA00016902"/>
    </source>
</evidence>
<sequence length="443" mass="48557">MQVTETLSEGLKRAYTVVLPAAAIEDRRVSRLVELGKTLTLPGFRPGKVPMPILRQRFGSAVTGEVLDQSVSEAMQQIFAERGLRPAMQPKVDLAGGAAPAPGRDVEFTLALEVLPEIVPPDFSTLSLTRLKAEVAPEAIDKVLAEMATRQRRLEPAEAPRPAVRGEVLTLDFIGRVDGVPFAGGTASDMEVEVGGEGFIPGFTEQLEGLAPGETRSITVRFPETYGVKDLAGKEAVFDIIAKKLARVVLPEIDAAFAERIGFDSLDELRETVGRQIGREYEQLARLHLKRQLLDQLAERVSFPVPEGMVEAEFAQIWARLEADRTAGRLDAEDAAKDETSLKAEYRAIAERRVRLGLLLAEIGRAHNISVGDDEMSRAMRQEAARYRGQEAQILEMLRKNPQLAETLRGPIFEEKVVDFLIALAKPEDKTVSAEELSTAAEG</sequence>
<dbReference type="EC" id="5.2.1.8" evidence="3 12"/>
<dbReference type="InterPro" id="IPR008881">
    <property type="entry name" value="Trigger_fac_ribosome-bd_bac"/>
</dbReference>
<evidence type="ECO:0000259" key="15">
    <source>
        <dbReference type="PROSITE" id="PS50059"/>
    </source>
</evidence>